<feature type="compositionally biased region" description="Basic residues" evidence="1">
    <location>
        <begin position="13"/>
        <end position="31"/>
    </location>
</feature>
<dbReference type="AlphaFoldDB" id="A0A0F4GQ34"/>
<evidence type="ECO:0000313" key="2">
    <source>
        <dbReference type="EMBL" id="KJX99162.1"/>
    </source>
</evidence>
<keyword evidence="3" id="KW-1185">Reference proteome</keyword>
<gene>
    <name evidence="2" type="ORF">TI39_contig371g00013</name>
</gene>
<name>A0A0F4GQ34_9PEZI</name>
<organism evidence="2 3">
    <name type="scientific">Zymoseptoria brevis</name>
    <dbReference type="NCBI Taxonomy" id="1047168"/>
    <lineage>
        <taxon>Eukaryota</taxon>
        <taxon>Fungi</taxon>
        <taxon>Dikarya</taxon>
        <taxon>Ascomycota</taxon>
        <taxon>Pezizomycotina</taxon>
        <taxon>Dothideomycetes</taxon>
        <taxon>Dothideomycetidae</taxon>
        <taxon>Mycosphaerellales</taxon>
        <taxon>Mycosphaerellaceae</taxon>
        <taxon>Zymoseptoria</taxon>
    </lineage>
</organism>
<protein>
    <submittedName>
        <fullName evidence="2">Uncharacterized protein</fullName>
    </submittedName>
</protein>
<accession>A0A0F4GQ34</accession>
<feature type="region of interest" description="Disordered" evidence="1">
    <location>
        <begin position="167"/>
        <end position="189"/>
    </location>
</feature>
<sequence>MKAGNSPALGGRIWRRRRKESARREGGRKKKEKEEKEKEKEKEEEEEQGEKVLASNEAKVKVEAVLEVTLQSVDGHEGDEDEVLVKKGGGGWLVRRGDEEEGERLLLATPGKMKLWLVGTDADQSVLKREKETEGEIVLAELSLVTARVWSERERDRWERYEAEKGEGYGGWDLRGDDGHDDNDNDKRR</sequence>
<dbReference type="Proteomes" id="UP000033647">
    <property type="component" value="Unassembled WGS sequence"/>
</dbReference>
<reference evidence="2 3" key="1">
    <citation type="submission" date="2015-03" db="EMBL/GenBank/DDBJ databases">
        <title>RNA-seq based gene annotation and comparative genomics of four Zymoseptoria species reveal species-specific pathogenicity related genes and transposable element activity.</title>
        <authorList>
            <person name="Grandaubert J."/>
            <person name="Bhattacharyya A."/>
            <person name="Stukenbrock E.H."/>
        </authorList>
    </citation>
    <scope>NUCLEOTIDE SEQUENCE [LARGE SCALE GENOMIC DNA]</scope>
    <source>
        <strain evidence="2 3">Zb18110</strain>
    </source>
</reference>
<proteinExistence type="predicted"/>
<feature type="region of interest" description="Disordered" evidence="1">
    <location>
        <begin position="1"/>
        <end position="54"/>
    </location>
</feature>
<comment type="caution">
    <text evidence="2">The sequence shown here is derived from an EMBL/GenBank/DDBJ whole genome shotgun (WGS) entry which is preliminary data.</text>
</comment>
<evidence type="ECO:0000313" key="3">
    <source>
        <dbReference type="Proteomes" id="UP000033647"/>
    </source>
</evidence>
<evidence type="ECO:0000256" key="1">
    <source>
        <dbReference type="SAM" id="MobiDB-lite"/>
    </source>
</evidence>
<feature type="compositionally biased region" description="Acidic residues" evidence="1">
    <location>
        <begin position="179"/>
        <end position="189"/>
    </location>
</feature>
<dbReference type="EMBL" id="LAFY01000363">
    <property type="protein sequence ID" value="KJX99162.1"/>
    <property type="molecule type" value="Genomic_DNA"/>
</dbReference>
<feature type="compositionally biased region" description="Basic and acidic residues" evidence="1">
    <location>
        <begin position="32"/>
        <end position="41"/>
    </location>
</feature>